<protein>
    <recommendedName>
        <fullName evidence="4 10">Delta-aminolevulinic acid dehydratase</fullName>
        <ecNumber evidence="3 10">4.2.1.24</ecNumber>
    </recommendedName>
</protein>
<dbReference type="GO" id="GO:0005829">
    <property type="term" value="C:cytosol"/>
    <property type="evidence" value="ECO:0007669"/>
    <property type="project" value="TreeGrafter"/>
</dbReference>
<evidence type="ECO:0000256" key="11">
    <source>
        <dbReference type="RuleBase" id="RU004161"/>
    </source>
</evidence>
<dbReference type="SMART" id="SM01004">
    <property type="entry name" value="ALAD"/>
    <property type="match status" value="1"/>
</dbReference>
<dbReference type="FunFam" id="3.20.20.70:FF:000019">
    <property type="entry name" value="Delta-aminolevulinic acid dehydratase"/>
    <property type="match status" value="1"/>
</dbReference>
<dbReference type="UniPathway" id="UPA00251">
    <property type="reaction ID" value="UER00318"/>
</dbReference>
<dbReference type="PANTHER" id="PTHR11458:SF0">
    <property type="entry name" value="DELTA-AMINOLEVULINIC ACID DEHYDRATASE"/>
    <property type="match status" value="1"/>
</dbReference>
<reference evidence="12 13" key="1">
    <citation type="submission" date="2019-12" db="EMBL/GenBank/DDBJ databases">
        <title>Shinella granuli gen. nov., sp. nov., and proposal of the reclassification of Zoogloea ramigera ATCC 19623 as Shinella zoogloeoides sp. nov.</title>
        <authorList>
            <person name="Gao J."/>
        </authorList>
    </citation>
    <scope>NUCLEOTIDE SEQUENCE [LARGE SCALE GENOMIC DNA]</scope>
    <source>
        <strain evidence="12 13">DSM 287</strain>
    </source>
</reference>
<evidence type="ECO:0000256" key="1">
    <source>
        <dbReference type="ARBA" id="ARBA00004694"/>
    </source>
</evidence>
<keyword evidence="5" id="KW-0350">Heme biosynthesis</keyword>
<keyword evidence="7 10" id="KW-0627">Porphyrin biosynthesis</keyword>
<evidence type="ECO:0000256" key="10">
    <source>
        <dbReference type="RuleBase" id="RU000515"/>
    </source>
</evidence>
<feature type="active site" description="Schiff-base intermediate with substrate" evidence="9">
    <location>
        <position position="202"/>
    </location>
</feature>
<dbReference type="GO" id="GO:0006782">
    <property type="term" value="P:protoporphyrinogen IX biosynthetic process"/>
    <property type="evidence" value="ECO:0007669"/>
    <property type="project" value="UniProtKB-UniPathway"/>
</dbReference>
<evidence type="ECO:0000256" key="3">
    <source>
        <dbReference type="ARBA" id="ARBA00012053"/>
    </source>
</evidence>
<dbReference type="SUPFAM" id="SSF51569">
    <property type="entry name" value="Aldolase"/>
    <property type="match status" value="1"/>
</dbReference>
<evidence type="ECO:0000256" key="6">
    <source>
        <dbReference type="ARBA" id="ARBA00023239"/>
    </source>
</evidence>
<comment type="caution">
    <text evidence="12">The sequence shown here is derived from an EMBL/GenBank/DDBJ whole genome shotgun (WGS) entry which is preliminary data.</text>
</comment>
<evidence type="ECO:0000256" key="2">
    <source>
        <dbReference type="ARBA" id="ARBA00008055"/>
    </source>
</evidence>
<dbReference type="PIRSF" id="PIRSF001415">
    <property type="entry name" value="Porphbilin_synth"/>
    <property type="match status" value="1"/>
</dbReference>
<dbReference type="PANTHER" id="PTHR11458">
    <property type="entry name" value="DELTA-AMINOLEVULINIC ACID DEHYDRATASE"/>
    <property type="match status" value="1"/>
</dbReference>
<dbReference type="PROSITE" id="PS00169">
    <property type="entry name" value="D_ALA_DEHYDRATASE"/>
    <property type="match status" value="1"/>
</dbReference>
<sequence length="334" mass="36214">MNIVDEITGGRRMRRNRKADWTRRLVQESRLTVDDLIWPVFVVPGTNVVDPVAAMPGVNRMSVDRLVEAAKEAADLGIPAIATFPNVEMHLRDETGSNSLESDNLINAATRAIKKAVPNIGVITDVALDPFTSHGHDGVLRGEVIANDETVELVARAAVIQADAGSDIIAPSEMMDGRIGAIRRALDASGHQNVGIMSYATKFASAFYGPYRDAIGTGGLLKGDKKTYYIDPANGTEAMRDAALDVEEGADMLMVKPGLPYLDICWRMKEAFGLPVFAYQVSGEYSQVKAAAMNGWIDGERVMLETLLAFKRAGCDGILSYFAMDVARYLAKKG</sequence>
<accession>A0A6N8TE46</accession>
<dbReference type="CDD" id="cd04823">
    <property type="entry name" value="ALAD_PBGS_aspartate_rich"/>
    <property type="match status" value="1"/>
</dbReference>
<dbReference type="OrthoDB" id="9805001at2"/>
<dbReference type="Gene3D" id="3.20.20.70">
    <property type="entry name" value="Aldolase class I"/>
    <property type="match status" value="1"/>
</dbReference>
<keyword evidence="6 10" id="KW-0456">Lyase</keyword>
<dbReference type="EC" id="4.2.1.24" evidence="3 10"/>
<dbReference type="Proteomes" id="UP000440304">
    <property type="component" value="Unassembled WGS sequence"/>
</dbReference>
<dbReference type="Pfam" id="PF00490">
    <property type="entry name" value="ALAD"/>
    <property type="match status" value="1"/>
</dbReference>
<feature type="active site" description="Schiff-base intermediate with substrate" evidence="9">
    <location>
        <position position="256"/>
    </location>
</feature>
<dbReference type="EMBL" id="WUML01000002">
    <property type="protein sequence ID" value="MXN99477.1"/>
    <property type="molecule type" value="Genomic_DNA"/>
</dbReference>
<dbReference type="RefSeq" id="WP_160784881.1">
    <property type="nucleotide sequence ID" value="NZ_CP086610.1"/>
</dbReference>
<dbReference type="InterPro" id="IPR001731">
    <property type="entry name" value="ALAD"/>
</dbReference>
<comment type="catalytic activity">
    <reaction evidence="8 10">
        <text>2 5-aminolevulinate = porphobilinogen + 2 H2O + H(+)</text>
        <dbReference type="Rhea" id="RHEA:24064"/>
        <dbReference type="ChEBI" id="CHEBI:15377"/>
        <dbReference type="ChEBI" id="CHEBI:15378"/>
        <dbReference type="ChEBI" id="CHEBI:58126"/>
        <dbReference type="ChEBI" id="CHEBI:356416"/>
        <dbReference type="EC" id="4.2.1.24"/>
    </reaction>
</comment>
<evidence type="ECO:0000313" key="13">
    <source>
        <dbReference type="Proteomes" id="UP000440304"/>
    </source>
</evidence>
<comment type="similarity">
    <text evidence="2 11">Belongs to the ALAD family.</text>
</comment>
<dbReference type="NCBIfam" id="NF006762">
    <property type="entry name" value="PRK09283.1"/>
    <property type="match status" value="1"/>
</dbReference>
<evidence type="ECO:0000313" key="12">
    <source>
        <dbReference type="EMBL" id="MXN99477.1"/>
    </source>
</evidence>
<comment type="subunit">
    <text evidence="10">Homooctamer.</text>
</comment>
<organism evidence="12 13">
    <name type="scientific">Shinella zoogloeoides</name>
    <name type="common">Crabtreella saccharophila</name>
    <dbReference type="NCBI Taxonomy" id="352475"/>
    <lineage>
        <taxon>Bacteria</taxon>
        <taxon>Pseudomonadati</taxon>
        <taxon>Pseudomonadota</taxon>
        <taxon>Alphaproteobacteria</taxon>
        <taxon>Hyphomicrobiales</taxon>
        <taxon>Rhizobiaceae</taxon>
        <taxon>Shinella</taxon>
    </lineage>
</organism>
<dbReference type="PRINTS" id="PR00144">
    <property type="entry name" value="DALDHYDRTASE"/>
</dbReference>
<gene>
    <name evidence="12" type="primary">hemB</name>
    <name evidence="12" type="ORF">GR156_04140</name>
</gene>
<evidence type="ECO:0000256" key="7">
    <source>
        <dbReference type="ARBA" id="ARBA00023244"/>
    </source>
</evidence>
<proteinExistence type="inferred from homology"/>
<evidence type="ECO:0000256" key="4">
    <source>
        <dbReference type="ARBA" id="ARBA00020771"/>
    </source>
</evidence>
<evidence type="ECO:0000256" key="9">
    <source>
        <dbReference type="PIRSR" id="PIRSR001415-1"/>
    </source>
</evidence>
<evidence type="ECO:0000256" key="8">
    <source>
        <dbReference type="ARBA" id="ARBA00047651"/>
    </source>
</evidence>
<dbReference type="AlphaFoldDB" id="A0A6N8TE46"/>
<dbReference type="InterPro" id="IPR013785">
    <property type="entry name" value="Aldolase_TIM"/>
</dbReference>
<dbReference type="GO" id="GO:0004655">
    <property type="term" value="F:porphobilinogen synthase activity"/>
    <property type="evidence" value="ECO:0007669"/>
    <property type="project" value="UniProtKB-EC"/>
</dbReference>
<dbReference type="GO" id="GO:0008270">
    <property type="term" value="F:zinc ion binding"/>
    <property type="evidence" value="ECO:0007669"/>
    <property type="project" value="TreeGrafter"/>
</dbReference>
<evidence type="ECO:0000256" key="5">
    <source>
        <dbReference type="ARBA" id="ARBA00023133"/>
    </source>
</evidence>
<comment type="pathway">
    <text evidence="1">Porphyrin-containing compound metabolism; protoporphyrin-IX biosynthesis; coproporphyrinogen-III from 5-aminolevulinate: step 1/4.</text>
</comment>
<name>A0A6N8TE46_SHIZO</name>
<dbReference type="InterPro" id="IPR030656">
    <property type="entry name" value="ALAD_AS"/>
</dbReference>